<comment type="caution">
    <text evidence="2">The sequence shown here is derived from an EMBL/GenBank/DDBJ whole genome shotgun (WGS) entry which is preliminary data.</text>
</comment>
<feature type="chain" id="PRO_5020395532" evidence="1">
    <location>
        <begin position="23"/>
        <end position="259"/>
    </location>
</feature>
<organism evidence="2 3">
    <name type="scientific">Zooshikella ganghwensis</name>
    <dbReference type="NCBI Taxonomy" id="202772"/>
    <lineage>
        <taxon>Bacteria</taxon>
        <taxon>Pseudomonadati</taxon>
        <taxon>Pseudomonadota</taxon>
        <taxon>Gammaproteobacteria</taxon>
        <taxon>Oceanospirillales</taxon>
        <taxon>Zooshikellaceae</taxon>
        <taxon>Zooshikella</taxon>
    </lineage>
</organism>
<proteinExistence type="predicted"/>
<accession>A0A4P9VW16</accession>
<sequence length="259" mass="29648">MKCIKFKLLLPLLMAIVTKVAAFSVEPDKVLQLPTPEETCEGVKWCEWVAVKKDWPRGESRKRLVKISNELFEVSIPQDFNYQYIYGGLPSYSLLYDNFRIGISVKQTPEPVAGKHAGLIKAAKEKQGNKKLVPVDIFNIAYLNSKKVKEPDNLYQKTVWRLAFLYKASEQLISVPEYYSFDDISAYMMEVKRGKVKYRVTIITTVKEQNKYLKIIDDGAPKQFVLDILSSVRLVTNQHHYAAESHQPIMPNDFSCCGA</sequence>
<dbReference type="Proteomes" id="UP000257039">
    <property type="component" value="Unassembled WGS sequence"/>
</dbReference>
<dbReference type="AlphaFoldDB" id="A0A4P9VW16"/>
<evidence type="ECO:0000256" key="1">
    <source>
        <dbReference type="SAM" id="SignalP"/>
    </source>
</evidence>
<evidence type="ECO:0000313" key="3">
    <source>
        <dbReference type="Proteomes" id="UP000257039"/>
    </source>
</evidence>
<evidence type="ECO:0000313" key="2">
    <source>
        <dbReference type="EMBL" id="RDH46080.1"/>
    </source>
</evidence>
<reference evidence="2 3" key="1">
    <citation type="submission" date="2017-04" db="EMBL/GenBank/DDBJ databases">
        <title>Draft genome sequence of Zooshikella ganghwensis VG4 isolated from Red Sea sediments.</title>
        <authorList>
            <person name="Rehman Z."/>
            <person name="Alam I."/>
            <person name="Kamau A."/>
            <person name="Bajic V."/>
            <person name="Leiknes T."/>
        </authorList>
    </citation>
    <scope>NUCLEOTIDE SEQUENCE [LARGE SCALE GENOMIC DNA]</scope>
    <source>
        <strain evidence="2 3">VG4</strain>
    </source>
</reference>
<gene>
    <name evidence="2" type="ORF">B9G39_22970</name>
</gene>
<dbReference type="EMBL" id="NDXW01000001">
    <property type="protein sequence ID" value="RDH46080.1"/>
    <property type="molecule type" value="Genomic_DNA"/>
</dbReference>
<feature type="signal peptide" evidence="1">
    <location>
        <begin position="1"/>
        <end position="22"/>
    </location>
</feature>
<protein>
    <submittedName>
        <fullName evidence="2">Uncharacterized protein</fullName>
    </submittedName>
</protein>
<keyword evidence="3" id="KW-1185">Reference proteome</keyword>
<keyword evidence="1" id="KW-0732">Signal</keyword>
<name>A0A4P9VW16_9GAMM</name>